<dbReference type="OrthoDB" id="9779889at2"/>
<dbReference type="InterPro" id="IPR001623">
    <property type="entry name" value="DnaJ_domain"/>
</dbReference>
<dbReference type="Proteomes" id="UP000287247">
    <property type="component" value="Unassembled WGS sequence"/>
</dbReference>
<keyword evidence="2" id="KW-0812">Transmembrane</keyword>
<gene>
    <name evidence="4" type="ORF">AsFPU1_2365</name>
</gene>
<sequence length="431" mass="49749">MKNAKNYYTILQISRQATVAQIKEAYRRLARQYHPDLHPNDPISEDKFKEVCEAYEILINPDKRIQYDRNLPEDFETKKKDSSSAKSLYIQGINKALDKNYQGAIKDYNQAIKLKHNFLEAYVKRCEAYFNLNQDHQVLADCQSIIRIDSHCFEGYYYLGRSRQRLGYLNGAIEAYTQAIDIKNDSAYSYYYRALSYDELDDKIKALNDLHKAANIFEIKGDFRGLQLAQNKINYINKKINPIEQLFNRDFSTPKTSIIKLIFTTSFNIIIDPGGRILSSWSKLTPKQALIIGCFYGLLGNIINVLNIYINKQDMLSQTYLINLFILGLFPFISLTILSLIFYLINHRIPNLASIIFVVGASLLPATLIIMTNFLNLPNFVKLILMIFALCYTILILYNGCLQIFNFSEKNSAFVSSTMITIISLNIWLFS</sequence>
<dbReference type="SUPFAM" id="SSF46565">
    <property type="entry name" value="Chaperone J-domain"/>
    <property type="match status" value="1"/>
</dbReference>
<dbReference type="SMART" id="SM00271">
    <property type="entry name" value="DnaJ"/>
    <property type="match status" value="1"/>
</dbReference>
<feature type="domain" description="J" evidence="3">
    <location>
        <begin position="6"/>
        <end position="71"/>
    </location>
</feature>
<comment type="caution">
    <text evidence="4">The sequence shown here is derived from an EMBL/GenBank/DDBJ whole genome shotgun (WGS) entry which is preliminary data.</text>
</comment>
<dbReference type="Gene3D" id="1.25.40.10">
    <property type="entry name" value="Tetratricopeptide repeat domain"/>
    <property type="match status" value="2"/>
</dbReference>
<dbReference type="CDD" id="cd06257">
    <property type="entry name" value="DnaJ"/>
    <property type="match status" value="1"/>
</dbReference>
<dbReference type="SMART" id="SM00028">
    <property type="entry name" value="TPR"/>
    <property type="match status" value="4"/>
</dbReference>
<dbReference type="Pfam" id="PF00226">
    <property type="entry name" value="DnaJ"/>
    <property type="match status" value="1"/>
</dbReference>
<feature type="transmembrane region" description="Helical" evidence="2">
    <location>
        <begin position="322"/>
        <end position="345"/>
    </location>
</feature>
<feature type="transmembrane region" description="Helical" evidence="2">
    <location>
        <begin position="413"/>
        <end position="430"/>
    </location>
</feature>
<keyword evidence="2" id="KW-0472">Membrane</keyword>
<dbReference type="SUPFAM" id="SSF48452">
    <property type="entry name" value="TPR-like"/>
    <property type="match status" value="1"/>
</dbReference>
<protein>
    <submittedName>
        <fullName evidence="4">Heat-shock protein</fullName>
    </submittedName>
</protein>
<reference evidence="5" key="1">
    <citation type="submission" date="2017-05" db="EMBL/GenBank/DDBJ databases">
        <title>Physiological properties and genetic analysis related to exopolysaccharide production of fresh-water unicellular cyanobacterium Aphanothece sacrum, Suizenji Nori, that has been cultured as a food source in Japan.</title>
        <authorList>
            <person name="Kanesaki Y."/>
            <person name="Yoshikawa S."/>
            <person name="Ohki K."/>
        </authorList>
    </citation>
    <scope>NUCLEOTIDE SEQUENCE [LARGE SCALE GENOMIC DNA]</scope>
    <source>
        <strain evidence="5">FPU1</strain>
    </source>
</reference>
<evidence type="ECO:0000256" key="1">
    <source>
        <dbReference type="PROSITE-ProRule" id="PRU00339"/>
    </source>
</evidence>
<dbReference type="PROSITE" id="PS50005">
    <property type="entry name" value="TPR"/>
    <property type="match status" value="1"/>
</dbReference>
<dbReference type="PANTHER" id="PTHR44200">
    <property type="entry name" value="DNAJ HOMOLOG SUBFAMILY C MEMBER 7"/>
    <property type="match status" value="1"/>
</dbReference>
<dbReference type="EMBL" id="BDQK01000013">
    <property type="protein sequence ID" value="GBF80956.1"/>
    <property type="molecule type" value="Genomic_DNA"/>
</dbReference>
<feature type="repeat" description="TPR" evidence="1">
    <location>
        <begin position="153"/>
        <end position="186"/>
    </location>
</feature>
<feature type="transmembrane region" description="Helical" evidence="2">
    <location>
        <begin position="289"/>
        <end position="310"/>
    </location>
</feature>
<dbReference type="InterPro" id="IPR018253">
    <property type="entry name" value="DnaJ_domain_CS"/>
</dbReference>
<evidence type="ECO:0000313" key="5">
    <source>
        <dbReference type="Proteomes" id="UP000287247"/>
    </source>
</evidence>
<dbReference type="InterPro" id="IPR052758">
    <property type="entry name" value="SRC_co-chaperone"/>
</dbReference>
<proteinExistence type="predicted"/>
<dbReference type="InterPro" id="IPR019734">
    <property type="entry name" value="TPR_rpt"/>
</dbReference>
<dbReference type="PRINTS" id="PR00625">
    <property type="entry name" value="JDOMAIN"/>
</dbReference>
<organism evidence="4 5">
    <name type="scientific">Aphanothece sacrum FPU1</name>
    <dbReference type="NCBI Taxonomy" id="1920663"/>
    <lineage>
        <taxon>Bacteria</taxon>
        <taxon>Bacillati</taxon>
        <taxon>Cyanobacteriota</taxon>
        <taxon>Cyanophyceae</taxon>
        <taxon>Oscillatoriophycideae</taxon>
        <taxon>Chroococcales</taxon>
        <taxon>Aphanothecaceae</taxon>
        <taxon>Aphanothece</taxon>
    </lineage>
</organism>
<name>A0A401IID8_APHSA</name>
<dbReference type="InterPro" id="IPR036869">
    <property type="entry name" value="J_dom_sf"/>
</dbReference>
<evidence type="ECO:0000256" key="2">
    <source>
        <dbReference type="SAM" id="Phobius"/>
    </source>
</evidence>
<keyword evidence="1" id="KW-0802">TPR repeat</keyword>
<dbReference type="AlphaFoldDB" id="A0A401IID8"/>
<dbReference type="PROSITE" id="PS50076">
    <property type="entry name" value="DNAJ_2"/>
    <property type="match status" value="1"/>
</dbReference>
<dbReference type="Gene3D" id="1.10.287.110">
    <property type="entry name" value="DnaJ domain"/>
    <property type="match status" value="1"/>
</dbReference>
<keyword evidence="5" id="KW-1185">Reference proteome</keyword>
<dbReference type="RefSeq" id="WP_124974872.1">
    <property type="nucleotide sequence ID" value="NZ_BDQK01000013.1"/>
</dbReference>
<evidence type="ECO:0000259" key="3">
    <source>
        <dbReference type="PROSITE" id="PS50076"/>
    </source>
</evidence>
<keyword evidence="2" id="KW-1133">Transmembrane helix</keyword>
<dbReference type="PANTHER" id="PTHR44200:SF1">
    <property type="entry name" value="DNAJ HOMOLOG SUBFAMILY C MEMBER 7"/>
    <property type="match status" value="1"/>
</dbReference>
<feature type="transmembrane region" description="Helical" evidence="2">
    <location>
        <begin position="352"/>
        <end position="374"/>
    </location>
</feature>
<feature type="transmembrane region" description="Helical" evidence="2">
    <location>
        <begin position="380"/>
        <end position="401"/>
    </location>
</feature>
<accession>A0A401IID8</accession>
<evidence type="ECO:0000313" key="4">
    <source>
        <dbReference type="EMBL" id="GBF80956.1"/>
    </source>
</evidence>
<dbReference type="InterPro" id="IPR011990">
    <property type="entry name" value="TPR-like_helical_dom_sf"/>
</dbReference>
<dbReference type="PROSITE" id="PS00636">
    <property type="entry name" value="DNAJ_1"/>
    <property type="match status" value="1"/>
</dbReference>